<dbReference type="GO" id="GO:0004467">
    <property type="term" value="F:long-chain fatty acid-CoA ligase activity"/>
    <property type="evidence" value="ECO:0007669"/>
    <property type="project" value="UniProtKB-EC"/>
</dbReference>
<dbReference type="InterPro" id="IPR042099">
    <property type="entry name" value="ANL_N_sf"/>
</dbReference>
<evidence type="ECO:0000313" key="8">
    <source>
        <dbReference type="Proteomes" id="UP000037460"/>
    </source>
</evidence>
<evidence type="ECO:0000256" key="1">
    <source>
        <dbReference type="ARBA" id="ARBA00006432"/>
    </source>
</evidence>
<organism evidence="7 8">
    <name type="scientific">Chrysochromulina tobinii</name>
    <dbReference type="NCBI Taxonomy" id="1460289"/>
    <lineage>
        <taxon>Eukaryota</taxon>
        <taxon>Haptista</taxon>
        <taxon>Haptophyta</taxon>
        <taxon>Prymnesiophyceae</taxon>
        <taxon>Prymnesiales</taxon>
        <taxon>Chrysochromulinaceae</taxon>
        <taxon>Chrysochromulina</taxon>
    </lineage>
</organism>
<evidence type="ECO:0000256" key="2">
    <source>
        <dbReference type="ARBA" id="ARBA00022598"/>
    </source>
</evidence>
<dbReference type="InterPro" id="IPR020845">
    <property type="entry name" value="AMP-binding_CS"/>
</dbReference>
<dbReference type="SUPFAM" id="SSF56801">
    <property type="entry name" value="Acetyl-CoA synthetase-like"/>
    <property type="match status" value="1"/>
</dbReference>
<dbReference type="AlphaFoldDB" id="A0A0M0JQJ5"/>
<dbReference type="Proteomes" id="UP000037460">
    <property type="component" value="Unassembled WGS sequence"/>
</dbReference>
<evidence type="ECO:0000256" key="3">
    <source>
        <dbReference type="ARBA" id="ARBA00022741"/>
    </source>
</evidence>
<keyword evidence="3" id="KW-0547">Nucleotide-binding</keyword>
<evidence type="ECO:0000313" key="7">
    <source>
        <dbReference type="EMBL" id="KOO28871.1"/>
    </source>
</evidence>
<dbReference type="Gene3D" id="3.40.50.12780">
    <property type="entry name" value="N-terminal domain of ligase-like"/>
    <property type="match status" value="1"/>
</dbReference>
<dbReference type="OrthoDB" id="1700726at2759"/>
<keyword evidence="8" id="KW-1185">Reference proteome</keyword>
<proteinExistence type="inferred from homology"/>
<gene>
    <name evidence="7" type="ORF">Ctob_010413</name>
</gene>
<comment type="caution">
    <text evidence="7">The sequence shown here is derived from an EMBL/GenBank/DDBJ whole genome shotgun (WGS) entry which is preliminary data.</text>
</comment>
<evidence type="ECO:0000259" key="6">
    <source>
        <dbReference type="Pfam" id="PF00501"/>
    </source>
</evidence>
<reference evidence="8" key="1">
    <citation type="journal article" date="2015" name="PLoS Genet.">
        <title>Genome Sequence and Transcriptome Analyses of Chrysochromulina tobin: Metabolic Tools for Enhanced Algal Fitness in the Prominent Order Prymnesiales (Haptophyceae).</title>
        <authorList>
            <person name="Hovde B.T."/>
            <person name="Deodato C.R."/>
            <person name="Hunsperger H.M."/>
            <person name="Ryken S.A."/>
            <person name="Yost W."/>
            <person name="Jha R.K."/>
            <person name="Patterson J."/>
            <person name="Monnat R.J. Jr."/>
            <person name="Barlow S.B."/>
            <person name="Starkenburg S.R."/>
            <person name="Cattolico R.A."/>
        </authorList>
    </citation>
    <scope>NUCLEOTIDE SEQUENCE</scope>
    <source>
        <strain evidence="8">CCMP291</strain>
    </source>
</reference>
<protein>
    <recommendedName>
        <fullName evidence="6">AMP-dependent synthetase/ligase domain-containing protein</fullName>
    </recommendedName>
</protein>
<keyword evidence="4" id="KW-0067">ATP-binding</keyword>
<comment type="catalytic activity">
    <reaction evidence="5">
        <text>a long-chain fatty acid + ATP + CoA = a long-chain fatty acyl-CoA + AMP + diphosphate</text>
        <dbReference type="Rhea" id="RHEA:15421"/>
        <dbReference type="ChEBI" id="CHEBI:30616"/>
        <dbReference type="ChEBI" id="CHEBI:33019"/>
        <dbReference type="ChEBI" id="CHEBI:57287"/>
        <dbReference type="ChEBI" id="CHEBI:57560"/>
        <dbReference type="ChEBI" id="CHEBI:83139"/>
        <dbReference type="ChEBI" id="CHEBI:456215"/>
        <dbReference type="EC" id="6.2.1.3"/>
    </reaction>
</comment>
<dbReference type="Pfam" id="PF00501">
    <property type="entry name" value="AMP-binding"/>
    <property type="match status" value="1"/>
</dbReference>
<dbReference type="GO" id="GO:0005783">
    <property type="term" value="C:endoplasmic reticulum"/>
    <property type="evidence" value="ECO:0007669"/>
    <property type="project" value="TreeGrafter"/>
</dbReference>
<accession>A0A0M0JQJ5</accession>
<dbReference type="PANTHER" id="PTHR43272">
    <property type="entry name" value="LONG-CHAIN-FATTY-ACID--COA LIGASE"/>
    <property type="match status" value="1"/>
</dbReference>
<keyword evidence="2" id="KW-0436">Ligase</keyword>
<dbReference type="InterPro" id="IPR000873">
    <property type="entry name" value="AMP-dep_synth/lig_dom"/>
</dbReference>
<comment type="similarity">
    <text evidence="1">Belongs to the ATP-dependent AMP-binding enzyme family.</text>
</comment>
<dbReference type="GO" id="GO:0005524">
    <property type="term" value="F:ATP binding"/>
    <property type="evidence" value="ECO:0007669"/>
    <property type="project" value="UniProtKB-KW"/>
</dbReference>
<dbReference type="PANTHER" id="PTHR43272:SF83">
    <property type="entry name" value="ACYL-COA SYNTHETASE LONG-CHAIN, ISOFORM J"/>
    <property type="match status" value="1"/>
</dbReference>
<dbReference type="EMBL" id="JWZX01002500">
    <property type="protein sequence ID" value="KOO28871.1"/>
    <property type="molecule type" value="Genomic_DNA"/>
</dbReference>
<feature type="domain" description="AMP-dependent synthetase/ligase" evidence="6">
    <location>
        <begin position="72"/>
        <end position="509"/>
    </location>
</feature>
<name>A0A0M0JQJ5_9EUKA</name>
<sequence>MSVITASGVIDDKGVLWPATSVGKFCSPAEGQSTLWDCITTACAKYTGQKCVGERAVVLKQEVAGFDKFIMGPYSFITYAEYYGRINNLGSGLAKLSELSKGSTVIIYAETQKLWMLSAFAAWRQGYVVGTIYATLGADGAEFGINQSGAKMVFADGKLLKVLASIASKLTQCKRVMVFKAEDMDGPAVAQLKEAGIEVTTLAEIEESGANAPQVEPTPSSPEETAVLMYTSGTTGNPKGVLISHANIASLVAATLLPTGALGGYIKAGYKYLAYLPLAHIMELAVEAALFSAGFVIGYGSPGTLTPSSIKMLQPNEAASKEVKKKVLAQLGDAAALQPDIFVAAPAVLDKILIGVRKIFGEKKGLIKMAIEGGLRRGKVIYDKGGKGTSGFLSKIVFKKVQARLGGKVKIMVTGSAPLSAEVQKFVQTVFNCPVRQGYGLTETCAGTCITLARDNSTMTVGPPQECACIRLRDWEEGNYRNSDVDNKEIGMRRGEVLIGGPMVCQGYLENPAMPDEELSAKNRDDFVTIDGVRYFCTGDIGQFTLMGNLQIIDRKKDLVKLQMGEYVALSKVENALKASKFTILPMCFAKSTMSYCIALVCPNEGEMRKIDGAPSEATFVELCKNEAVIKAITADMQACCKSAKLQTFETPTKIVLIDDLWTPENDMLTAVQKLKRKPIEAKHKDQIEAVYV</sequence>
<evidence type="ECO:0000256" key="5">
    <source>
        <dbReference type="ARBA" id="ARBA00036813"/>
    </source>
</evidence>
<dbReference type="GO" id="GO:0016020">
    <property type="term" value="C:membrane"/>
    <property type="evidence" value="ECO:0007669"/>
    <property type="project" value="TreeGrafter"/>
</dbReference>
<dbReference type="PROSITE" id="PS00455">
    <property type="entry name" value="AMP_BINDING"/>
    <property type="match status" value="1"/>
</dbReference>
<evidence type="ECO:0000256" key="4">
    <source>
        <dbReference type="ARBA" id="ARBA00022840"/>
    </source>
</evidence>